<evidence type="ECO:0000256" key="1">
    <source>
        <dbReference type="SAM" id="MobiDB-lite"/>
    </source>
</evidence>
<accession>A0ABX4P3F8</accession>
<proteinExistence type="predicted"/>
<name>A0ABX4P3F8_9LEPT</name>
<keyword evidence="3" id="KW-1185">Reference proteome</keyword>
<evidence type="ECO:0000313" key="2">
    <source>
        <dbReference type="EMBL" id="PJZ62307.1"/>
    </source>
</evidence>
<organism evidence="2 3">
    <name type="scientific">Leptospira adleri</name>
    <dbReference type="NCBI Taxonomy" id="2023186"/>
    <lineage>
        <taxon>Bacteria</taxon>
        <taxon>Pseudomonadati</taxon>
        <taxon>Spirochaetota</taxon>
        <taxon>Spirochaetia</taxon>
        <taxon>Leptospirales</taxon>
        <taxon>Leptospiraceae</taxon>
        <taxon>Leptospira</taxon>
    </lineage>
</organism>
<protein>
    <submittedName>
        <fullName evidence="2">Uncharacterized protein</fullName>
    </submittedName>
</protein>
<reference evidence="2 3" key="1">
    <citation type="submission" date="2017-07" db="EMBL/GenBank/DDBJ databases">
        <title>Leptospira spp. isolated from tropical soils.</title>
        <authorList>
            <person name="Thibeaux R."/>
            <person name="Iraola G."/>
            <person name="Ferres I."/>
            <person name="Bierque E."/>
            <person name="Girault D."/>
            <person name="Soupe-Gilbert M.-E."/>
            <person name="Picardeau M."/>
            <person name="Goarant C."/>
        </authorList>
    </citation>
    <scope>NUCLEOTIDE SEQUENCE [LARGE SCALE GENOMIC DNA]</scope>
    <source>
        <strain evidence="2 3">FH2-B-D1</strain>
    </source>
</reference>
<gene>
    <name evidence="2" type="ORF">CH376_08855</name>
</gene>
<evidence type="ECO:0000313" key="3">
    <source>
        <dbReference type="Proteomes" id="UP000232149"/>
    </source>
</evidence>
<sequence length="63" mass="7059">MNAGKNDIFGISSGVPLAEYSLFRILFLRRRFESRAYGLADSRSSSSRTLRALQPAHAKKKSK</sequence>
<comment type="caution">
    <text evidence="2">The sequence shown here is derived from an EMBL/GenBank/DDBJ whole genome shotgun (WGS) entry which is preliminary data.</text>
</comment>
<dbReference type="Proteomes" id="UP000232149">
    <property type="component" value="Unassembled WGS sequence"/>
</dbReference>
<dbReference type="EMBL" id="NPDU01000018">
    <property type="protein sequence ID" value="PJZ62307.1"/>
    <property type="molecule type" value="Genomic_DNA"/>
</dbReference>
<feature type="region of interest" description="Disordered" evidence="1">
    <location>
        <begin position="39"/>
        <end position="63"/>
    </location>
</feature>